<comment type="caution">
    <text evidence="2">The sequence shown here is derived from an EMBL/GenBank/DDBJ whole genome shotgun (WGS) entry which is preliminary data.</text>
</comment>
<reference evidence="2 3" key="1">
    <citation type="journal article" date="2012" name="Genome Biol.">
        <title>Genome and low-iron response of an oceanic diatom adapted to chronic iron limitation.</title>
        <authorList>
            <person name="Lommer M."/>
            <person name="Specht M."/>
            <person name="Roy A.S."/>
            <person name="Kraemer L."/>
            <person name="Andreson R."/>
            <person name="Gutowska M.A."/>
            <person name="Wolf J."/>
            <person name="Bergner S.V."/>
            <person name="Schilhabel M.B."/>
            <person name="Klostermeier U.C."/>
            <person name="Beiko R.G."/>
            <person name="Rosenstiel P."/>
            <person name="Hippler M."/>
            <person name="Laroche J."/>
        </authorList>
    </citation>
    <scope>NUCLEOTIDE SEQUENCE [LARGE SCALE GENOMIC DNA]</scope>
    <source>
        <strain evidence="2 3">CCMP1005</strain>
    </source>
</reference>
<protein>
    <submittedName>
        <fullName evidence="2">Uncharacterized protein</fullName>
    </submittedName>
</protein>
<dbReference type="Proteomes" id="UP000266841">
    <property type="component" value="Unassembled WGS sequence"/>
</dbReference>
<name>K0SAG7_THAOC</name>
<feature type="compositionally biased region" description="Basic and acidic residues" evidence="1">
    <location>
        <begin position="1"/>
        <end position="11"/>
    </location>
</feature>
<proteinExistence type="predicted"/>
<evidence type="ECO:0000313" key="2">
    <source>
        <dbReference type="EMBL" id="EJK61964.1"/>
    </source>
</evidence>
<accession>K0SAG7</accession>
<evidence type="ECO:0000313" key="3">
    <source>
        <dbReference type="Proteomes" id="UP000266841"/>
    </source>
</evidence>
<keyword evidence="3" id="KW-1185">Reference proteome</keyword>
<dbReference type="EMBL" id="AGNL01019265">
    <property type="protein sequence ID" value="EJK61964.1"/>
    <property type="molecule type" value="Genomic_DNA"/>
</dbReference>
<dbReference type="AlphaFoldDB" id="K0SAG7"/>
<feature type="region of interest" description="Disordered" evidence="1">
    <location>
        <begin position="45"/>
        <end position="73"/>
    </location>
</feature>
<feature type="region of interest" description="Disordered" evidence="1">
    <location>
        <begin position="1"/>
        <end position="32"/>
    </location>
</feature>
<feature type="non-terminal residue" evidence="2">
    <location>
        <position position="1"/>
    </location>
</feature>
<evidence type="ECO:0000256" key="1">
    <source>
        <dbReference type="SAM" id="MobiDB-lite"/>
    </source>
</evidence>
<gene>
    <name evidence="2" type="ORF">THAOC_17454</name>
</gene>
<organism evidence="2 3">
    <name type="scientific">Thalassiosira oceanica</name>
    <name type="common">Marine diatom</name>
    <dbReference type="NCBI Taxonomy" id="159749"/>
    <lineage>
        <taxon>Eukaryota</taxon>
        <taxon>Sar</taxon>
        <taxon>Stramenopiles</taxon>
        <taxon>Ochrophyta</taxon>
        <taxon>Bacillariophyta</taxon>
        <taxon>Coscinodiscophyceae</taxon>
        <taxon>Thalassiosirophycidae</taxon>
        <taxon>Thalassiosirales</taxon>
        <taxon>Thalassiosiraceae</taxon>
        <taxon>Thalassiosira</taxon>
    </lineage>
</organism>
<sequence>SGAAFPRDERPPPVVGPGRRRRGEGGGNPVVDKYNRHWAVVLGGAGAGTGADADHGASRSTANDDAEVGGGNDREMRRLVGFAGADEGDADCARESSGADGYVELRLDGVDAYSGKFADGG</sequence>